<sequence length="1726" mass="202277">MFKVQDQSEIPNCQLDFGTSIFWNSLSISTTKERMLYSVAHSWINKDEKSGFVVLRYTTLDNYNEDTNLTSYYTLRRIYQHIILGLKLSKEIVYQTENEPFFTNVKSFDQLYNISTSTYHLTTKLYELLENFPQSHKLVLLIDDGDFLLCQSDLNMCFEKWLPTNLSNNVKVIITCSIERNMNRSHRLITHYRENDNLYKTFCLKIGEHVENFKKSFKYINQSILEKLDNYIAEKTMFTFETISVMTCLNFLMSILESDNRILQVDQKNGLIDILSINRNPFFVQVMSHKLKKLEISKEISFETFGLLNKTGDISSKLIIENILDDFENEYGKILIRAIFSYLCLSPLGYNEIEFINILCNDSEIISVFMEEKLDESLRDSNMSEAVSIYVDCAHFESELSTKKAIHLRLISTFIVFCMQNIVQFFIKRRIRHSTTSIFLSNTTVLEIVANRYLSNTKIRYAYNDKICKYYTLKMKSLKENINKEMKNSSDVPNESISTFDDYSNQYERKVDGMSQSMKTKGTMNIENYITSILLPRKYPEQTKDLKIRNLYRKLIRVYDVLIKHLCVGKKYNLLNRMVIMNYQVLNDRIKYGAPICYIIYDYLMLKIKKQFNIVSDVIIKRLSFNEIQFSMNGKMLSIKILGELWKKCISSTLQNVIIEKFFNECLLDENVYMVATCSEFSYSMEFILDKIYLYKNEISNKSSEINSKNFQIQDNQLYYKHHDEKSIYKVETCANNCNHKKIFSSKKLDEEFCVGFLYCTPNKEHFIFYDEKNVMMKIYKSETGKFLQNIFLKTFLESRVFNFNLFNCKLDTKDQEMELNGKTKKSKKNENDKTLVIVTNISVSNNHVALCLNTYMEKCLIIVSISHYAEMANDSQTPQTNQKFKNSQESLLEVTSNSDAELDNQYGISKKIKFSESINYIAYTFSLNGNEIIFYDNDKLYLFELKTCQIISELCINHIKPQIIYSLSHDTFLMIEKYYIYVIDKVGLESNLVIKHKIKITNYLNSDSEQSFDTFCRKVVTNRFCKYFNISIGTDIILIKKNRYKKIKVLSAPIFIQNHYNTKICQEFNNYQLDHFKIVNDDYHVRRSCCFRHILWLHDYNNIVSCIGIYIVVWNVAKCNVQQIIPFISYGYITHLSNAYKDNSSFIVATNVSKGKLYLCRISKQENLSVPYPSKMKIEKHAEKVIQYNINTFNHLHHFQSKIIKIELCSIPNIVLAQLENNDQLFFINMNNNKITKTVKMFQPGYFSLSANARYICTSFVDHKTPFTTHLTEMNKCCLNFDTNYSCIESQVCIKEASKNVKKILPFYLEDSFILVENNPIRIEIVRLINTMEDNKIALYTCQFPKESKFQNLNSTNVDYIPKKIEYSYKKLKIRGNLRMYNVVANVNSSFITKDDKYLVIIVNWTCKEDDFRNISSINPLNSFNNYDSIETYSIEYINNSPYKGILKQNRKISNIRGSSYKISHFIDKTVLLNWAITNETKPPRILDVRHHPISNDKMLVLYNDTILSVGMAIVCNTTGEIEKKVLNLSNSCNLNCLLFNNSLSYCIDQNLAIIELDNNKYLRNIDPMLFKKNFIPKNGSNSQISRNTNTPYKSIFREDDHLILNFIIGNDFAILNDSQRIFVYSIKNDKIVQKFALSFPISSITYVKNDVTQIVNASIKNVSEKHENVQVHMIYVCCVNGTIKSLIFYRDSSQYDLFGENNHLDSRKKIYLKLFNTLQYANIN</sequence>
<reference evidence="1 2" key="1">
    <citation type="submission" date="2016-04" db="EMBL/GenBank/DDBJ databases">
        <title>The genome of Intoshia linei affirms orthonectids as highly simplified spiralians.</title>
        <authorList>
            <person name="Mikhailov K.V."/>
            <person name="Slusarev G.S."/>
            <person name="Nikitin M.A."/>
            <person name="Logacheva M.D."/>
            <person name="Penin A."/>
            <person name="Aleoshin V."/>
            <person name="Panchin Y.V."/>
        </authorList>
    </citation>
    <scope>NUCLEOTIDE SEQUENCE [LARGE SCALE GENOMIC DNA]</scope>
    <source>
        <strain evidence="1">Intl2013</strain>
        <tissue evidence="1">Whole animal</tissue>
    </source>
</reference>
<comment type="caution">
    <text evidence="1">The sequence shown here is derived from an EMBL/GenBank/DDBJ whole genome shotgun (WGS) entry which is preliminary data.</text>
</comment>
<proteinExistence type="predicted"/>
<accession>A0A177ASY0</accession>
<organism evidence="1 2">
    <name type="scientific">Intoshia linei</name>
    <dbReference type="NCBI Taxonomy" id="1819745"/>
    <lineage>
        <taxon>Eukaryota</taxon>
        <taxon>Metazoa</taxon>
        <taxon>Spiralia</taxon>
        <taxon>Lophotrochozoa</taxon>
        <taxon>Mesozoa</taxon>
        <taxon>Orthonectida</taxon>
        <taxon>Rhopaluridae</taxon>
        <taxon>Intoshia</taxon>
    </lineage>
</organism>
<evidence type="ECO:0000313" key="2">
    <source>
        <dbReference type="Proteomes" id="UP000078046"/>
    </source>
</evidence>
<dbReference type="SUPFAM" id="SSF82171">
    <property type="entry name" value="DPP6 N-terminal domain-like"/>
    <property type="match status" value="1"/>
</dbReference>
<name>A0A177ASY0_9BILA</name>
<keyword evidence="2" id="KW-1185">Reference proteome</keyword>
<evidence type="ECO:0000313" key="1">
    <source>
        <dbReference type="EMBL" id="OAF65106.1"/>
    </source>
</evidence>
<protein>
    <submittedName>
        <fullName evidence="1">Uncharacterized protein</fullName>
    </submittedName>
</protein>
<dbReference type="EMBL" id="LWCA01001445">
    <property type="protein sequence ID" value="OAF65106.1"/>
    <property type="molecule type" value="Genomic_DNA"/>
</dbReference>
<dbReference type="Proteomes" id="UP000078046">
    <property type="component" value="Unassembled WGS sequence"/>
</dbReference>
<gene>
    <name evidence="1" type="ORF">A3Q56_07187</name>
</gene>